<evidence type="ECO:0000256" key="1">
    <source>
        <dbReference type="ARBA" id="ARBA00023125"/>
    </source>
</evidence>
<accession>A0AAE4T0Q2</accession>
<dbReference type="PANTHER" id="PTHR46558">
    <property type="entry name" value="TRACRIPTIONAL REGULATORY PROTEIN-RELATED-RELATED"/>
    <property type="match status" value="1"/>
</dbReference>
<dbReference type="AlphaFoldDB" id="A0AAE4T0Q2"/>
<dbReference type="PANTHER" id="PTHR46558:SF11">
    <property type="entry name" value="HTH-TYPE TRANSCRIPTIONAL REGULATOR XRE"/>
    <property type="match status" value="1"/>
</dbReference>
<dbReference type="RefSeq" id="WP_172758712.1">
    <property type="nucleotide sequence ID" value="NZ_JAJTVJ010000011.1"/>
</dbReference>
<dbReference type="CDD" id="cd00093">
    <property type="entry name" value="HTH_XRE"/>
    <property type="match status" value="1"/>
</dbReference>
<proteinExistence type="predicted"/>
<name>A0AAE4T0Q2_9LACT</name>
<evidence type="ECO:0000313" key="4">
    <source>
        <dbReference type="EMBL" id="MDV2633456.1"/>
    </source>
</evidence>
<reference evidence="4 6" key="1">
    <citation type="submission" date="2023-10" db="EMBL/GenBank/DDBJ databases">
        <title>Production of high quality cheese from raw caw milk (raw cheese).</title>
        <authorList>
            <person name="Samouris G."/>
        </authorList>
    </citation>
    <scope>NUCLEOTIDE SEQUENCE</scope>
    <source>
        <strain evidence="4">M17-3</strain>
        <strain evidence="3 6">MRS-5</strain>
    </source>
</reference>
<dbReference type="SMART" id="SM00530">
    <property type="entry name" value="HTH_XRE"/>
    <property type="match status" value="1"/>
</dbReference>
<organism evidence="4 5">
    <name type="scientific">Lactococcus lactis</name>
    <dbReference type="NCBI Taxonomy" id="1358"/>
    <lineage>
        <taxon>Bacteria</taxon>
        <taxon>Bacillati</taxon>
        <taxon>Bacillota</taxon>
        <taxon>Bacilli</taxon>
        <taxon>Lactobacillales</taxon>
        <taxon>Streptococcaceae</taxon>
        <taxon>Lactococcus</taxon>
    </lineage>
</organism>
<dbReference type="EMBL" id="JAWHVN010000038">
    <property type="protein sequence ID" value="MDV2619215.1"/>
    <property type="molecule type" value="Genomic_DNA"/>
</dbReference>
<dbReference type="Proteomes" id="UP001186047">
    <property type="component" value="Unassembled WGS sequence"/>
</dbReference>
<dbReference type="InterPro" id="IPR001387">
    <property type="entry name" value="Cro/C1-type_HTH"/>
</dbReference>
<dbReference type="PROSITE" id="PS50943">
    <property type="entry name" value="HTH_CROC1"/>
    <property type="match status" value="1"/>
</dbReference>
<evidence type="ECO:0000313" key="3">
    <source>
        <dbReference type="EMBL" id="MDV2619215.1"/>
    </source>
</evidence>
<dbReference type="Proteomes" id="UP001186159">
    <property type="component" value="Unassembled WGS sequence"/>
</dbReference>
<evidence type="ECO:0000259" key="2">
    <source>
        <dbReference type="PROSITE" id="PS50943"/>
    </source>
</evidence>
<dbReference type="SUPFAM" id="SSF47413">
    <property type="entry name" value="lambda repressor-like DNA-binding domains"/>
    <property type="match status" value="1"/>
</dbReference>
<gene>
    <name evidence="3" type="ORF">RZO27_08795</name>
    <name evidence="4" type="ORF">RZO31_11355</name>
</gene>
<protein>
    <submittedName>
        <fullName evidence="4">Helix-turn-helix transcriptional regulator</fullName>
    </submittedName>
</protein>
<dbReference type="Gene3D" id="1.10.260.40">
    <property type="entry name" value="lambda repressor-like DNA-binding domains"/>
    <property type="match status" value="1"/>
</dbReference>
<comment type="caution">
    <text evidence="4">The sequence shown here is derived from an EMBL/GenBank/DDBJ whole genome shotgun (WGS) entry which is preliminary data.</text>
</comment>
<dbReference type="Pfam" id="PF01381">
    <property type="entry name" value="HTH_3"/>
    <property type="match status" value="1"/>
</dbReference>
<sequence length="73" mass="8475">MSEQEPEKLYLAQLRGKSRMTQEEVAAKLGISKFTWRNWEIGKSAPDLWELQKIKKLFNVALDDIKILPKSTV</sequence>
<dbReference type="EMBL" id="JAWHVL010000028">
    <property type="protein sequence ID" value="MDV2633456.1"/>
    <property type="molecule type" value="Genomic_DNA"/>
</dbReference>
<evidence type="ECO:0000313" key="6">
    <source>
        <dbReference type="Proteomes" id="UP001186159"/>
    </source>
</evidence>
<feature type="domain" description="HTH cro/C1-type" evidence="2">
    <location>
        <begin position="11"/>
        <end position="65"/>
    </location>
</feature>
<keyword evidence="1" id="KW-0238">DNA-binding</keyword>
<dbReference type="InterPro" id="IPR010982">
    <property type="entry name" value="Lambda_DNA-bd_dom_sf"/>
</dbReference>
<evidence type="ECO:0000313" key="5">
    <source>
        <dbReference type="Proteomes" id="UP001186047"/>
    </source>
</evidence>
<dbReference type="GO" id="GO:0003677">
    <property type="term" value="F:DNA binding"/>
    <property type="evidence" value="ECO:0007669"/>
    <property type="project" value="UniProtKB-KW"/>
</dbReference>